<feature type="region of interest" description="Disordered" evidence="3">
    <location>
        <begin position="448"/>
        <end position="655"/>
    </location>
</feature>
<evidence type="ECO:0000256" key="2">
    <source>
        <dbReference type="PROSITE-ProRule" id="PRU00035"/>
    </source>
</evidence>
<feature type="compositionally biased region" description="Basic and acidic residues" evidence="3">
    <location>
        <begin position="527"/>
        <end position="557"/>
    </location>
</feature>
<feature type="domain" description="Bromo" evidence="4">
    <location>
        <begin position="311"/>
        <end position="382"/>
    </location>
</feature>
<feature type="compositionally biased region" description="Gly residues" evidence="3">
    <location>
        <begin position="202"/>
        <end position="211"/>
    </location>
</feature>
<feature type="region of interest" description="Disordered" evidence="3">
    <location>
        <begin position="145"/>
        <end position="283"/>
    </location>
</feature>
<proteinExistence type="predicted"/>
<evidence type="ECO:0000259" key="5">
    <source>
        <dbReference type="PROSITE" id="PS50090"/>
    </source>
</evidence>
<dbReference type="SUPFAM" id="SSF47370">
    <property type="entry name" value="Bromodomain"/>
    <property type="match status" value="1"/>
</dbReference>
<evidence type="ECO:0000313" key="6">
    <source>
        <dbReference type="EMBL" id="NUU91030.1"/>
    </source>
</evidence>
<feature type="compositionally biased region" description="Low complexity" evidence="3">
    <location>
        <begin position="258"/>
        <end position="272"/>
    </location>
</feature>
<dbReference type="AlphaFoldDB" id="A0A6M2F027"/>
<dbReference type="Pfam" id="PF00249">
    <property type="entry name" value="Myb_DNA-binding"/>
    <property type="match status" value="1"/>
</dbReference>
<organism evidence="6">
    <name type="scientific">Populus davidiana</name>
    <dbReference type="NCBI Taxonomy" id="266767"/>
    <lineage>
        <taxon>Eukaryota</taxon>
        <taxon>Viridiplantae</taxon>
        <taxon>Streptophyta</taxon>
        <taxon>Embryophyta</taxon>
        <taxon>Tracheophyta</taxon>
        <taxon>Spermatophyta</taxon>
        <taxon>Magnoliopsida</taxon>
        <taxon>eudicotyledons</taxon>
        <taxon>Gunneridae</taxon>
        <taxon>Pentapetalae</taxon>
        <taxon>rosids</taxon>
        <taxon>fabids</taxon>
        <taxon>Malpighiales</taxon>
        <taxon>Salicaceae</taxon>
        <taxon>Saliceae</taxon>
        <taxon>Populus</taxon>
    </lineage>
</organism>
<feature type="compositionally biased region" description="Low complexity" evidence="3">
    <location>
        <begin position="456"/>
        <end position="469"/>
    </location>
</feature>
<reference evidence="6" key="1">
    <citation type="submission" date="2020-03" db="EMBL/GenBank/DDBJ databases">
        <authorList>
            <person name="Zhang R."/>
        </authorList>
    </citation>
    <scope>NUCLEOTIDE SEQUENCE</scope>
</reference>
<dbReference type="SMART" id="SM00717">
    <property type="entry name" value="SANT"/>
    <property type="match status" value="1"/>
</dbReference>
<protein>
    <submittedName>
        <fullName evidence="6">Uncharacterized protein</fullName>
    </submittedName>
</protein>
<evidence type="ECO:0000256" key="3">
    <source>
        <dbReference type="SAM" id="MobiDB-lite"/>
    </source>
</evidence>
<dbReference type="InterPro" id="IPR009057">
    <property type="entry name" value="Homeodomain-like_sf"/>
</dbReference>
<dbReference type="PROSITE" id="PS50014">
    <property type="entry name" value="BROMODOMAIN_2"/>
    <property type="match status" value="1"/>
</dbReference>
<dbReference type="InterPro" id="IPR001005">
    <property type="entry name" value="SANT/Myb"/>
</dbReference>
<dbReference type="SUPFAM" id="SSF46689">
    <property type="entry name" value="Homeodomain-like"/>
    <property type="match status" value="1"/>
</dbReference>
<dbReference type="InterPro" id="IPR001487">
    <property type="entry name" value="Bromodomain"/>
</dbReference>
<name>A0A6M2F027_9ROSI</name>
<dbReference type="CDD" id="cd00167">
    <property type="entry name" value="SANT"/>
    <property type="match status" value="1"/>
</dbReference>
<dbReference type="SMART" id="SM00297">
    <property type="entry name" value="BROMO"/>
    <property type="match status" value="1"/>
</dbReference>
<evidence type="ECO:0000256" key="1">
    <source>
        <dbReference type="ARBA" id="ARBA00023117"/>
    </source>
</evidence>
<dbReference type="EMBL" id="GILB01010697">
    <property type="protein sequence ID" value="NUU91030.1"/>
    <property type="molecule type" value="Transcribed_RNA"/>
</dbReference>
<keyword evidence="1 2" id="KW-0103">Bromodomain</keyword>
<feature type="compositionally biased region" description="Polar residues" evidence="3">
    <location>
        <begin position="511"/>
        <end position="522"/>
    </location>
</feature>
<dbReference type="Gene3D" id="1.10.10.60">
    <property type="entry name" value="Homeodomain-like"/>
    <property type="match status" value="1"/>
</dbReference>
<feature type="compositionally biased region" description="Basic and acidic residues" evidence="3">
    <location>
        <begin position="636"/>
        <end position="647"/>
    </location>
</feature>
<evidence type="ECO:0000259" key="4">
    <source>
        <dbReference type="PROSITE" id="PS50014"/>
    </source>
</evidence>
<feature type="compositionally biased region" description="Basic and acidic residues" evidence="3">
    <location>
        <begin position="162"/>
        <end position="177"/>
    </location>
</feature>
<feature type="region of interest" description="Disordered" evidence="3">
    <location>
        <begin position="391"/>
        <end position="426"/>
    </location>
</feature>
<dbReference type="PANTHER" id="PTHR37888">
    <property type="entry name" value="DNA-BINDING BROMODOMAIN-CONTAINING PROTEIN"/>
    <property type="match status" value="1"/>
</dbReference>
<sequence length="655" mass="72558">MAIEEEGKHKNQNQQTWGTWEELLLASAVKRHGFKNWDSVSLEIQTKTSLPLVLTTPENCQQKYHDLNHRFNTNNKLHHHTRKPLDFQEQHNNINTADNSNTTNKLVNIPWLEELRQLRVAELKQEVQRYDVSILTLQLKVKRLEEERERSVQGGDSNTQKSDLKEERPEIEKEQESGKPVSVSGEESDWENRSVNESNSTGTGGKGGGEDAVGELEKLEPVRSGSGEPDPVMSGSNRKEVEEGGGGGGDGGEESCEVGDSVNQLSSESLSSGRKRKGRERKEFSVTGGDETVVVCSVKSEPLVGFLEMIRAHKNGSLFESLLENQEVDVYKDMIRQHMDLEAIQTKLEQGSYSSSSLLFFRDLLLLFNNALVFFPKHSVQSLAAHELRSQVSNEMRKETHSSDSSVMPETIPPQPKSELERSDSLLSKHKSSIPVIVCRKRSSITVKPSSSSLGQKIEQQQQQSNENKSVNDLKPPTVEQGLLKKKSDEKPVTGARSTRRGKKNLAKGSGSPSKKQNTSPDSKAAVPDKPETPKTEKKKGEASTLEKKKSAVDFLKRIKKNSPAETPKKNSRVASNGGGERKKEGSGGKGETGKDRVLRKSSEKKPGKQESSPAKRNVGRPSKKAAEVSKVSGKRGRDNGGKEAAKRPRKRSRR</sequence>
<dbReference type="Gene3D" id="1.20.920.10">
    <property type="entry name" value="Bromodomain-like"/>
    <property type="match status" value="1"/>
</dbReference>
<dbReference type="Pfam" id="PF00439">
    <property type="entry name" value="Bromodomain"/>
    <property type="match status" value="1"/>
</dbReference>
<dbReference type="PROSITE" id="PS50090">
    <property type="entry name" value="MYB_LIKE"/>
    <property type="match status" value="1"/>
</dbReference>
<feature type="compositionally biased region" description="Basic and acidic residues" evidence="3">
    <location>
        <begin position="580"/>
        <end position="609"/>
    </location>
</feature>
<accession>A0A6M2F027</accession>
<feature type="domain" description="Myb-like" evidence="5">
    <location>
        <begin position="9"/>
        <end position="68"/>
    </location>
</feature>
<dbReference type="InterPro" id="IPR036427">
    <property type="entry name" value="Bromodomain-like_sf"/>
</dbReference>
<dbReference type="PANTHER" id="PTHR37888:SF11">
    <property type="entry name" value="DNA-BINDING BROMODOMAIN-CONTAINING PROTEIN"/>
    <property type="match status" value="1"/>
</dbReference>